<dbReference type="Proteomes" id="UP000727407">
    <property type="component" value="Unassembled WGS sequence"/>
</dbReference>
<dbReference type="EMBL" id="QNUK01000022">
    <property type="protein sequence ID" value="KAF5907430.1"/>
    <property type="molecule type" value="Genomic_DNA"/>
</dbReference>
<name>A0A8J4UZW3_CLAMG</name>
<organism evidence="1 2">
    <name type="scientific">Clarias magur</name>
    <name type="common">Asian catfish</name>
    <name type="synonym">Macropteronotus magur</name>
    <dbReference type="NCBI Taxonomy" id="1594786"/>
    <lineage>
        <taxon>Eukaryota</taxon>
        <taxon>Metazoa</taxon>
        <taxon>Chordata</taxon>
        <taxon>Craniata</taxon>
        <taxon>Vertebrata</taxon>
        <taxon>Euteleostomi</taxon>
        <taxon>Actinopterygii</taxon>
        <taxon>Neopterygii</taxon>
        <taxon>Teleostei</taxon>
        <taxon>Ostariophysi</taxon>
        <taxon>Siluriformes</taxon>
        <taxon>Clariidae</taxon>
        <taxon>Clarias</taxon>
    </lineage>
</organism>
<accession>A0A8J4UZW3</accession>
<protein>
    <submittedName>
        <fullName evidence="1">Uncharacterized protein</fullName>
    </submittedName>
</protein>
<keyword evidence="2" id="KW-1185">Reference proteome</keyword>
<dbReference type="AlphaFoldDB" id="A0A8J4UZW3"/>
<evidence type="ECO:0000313" key="2">
    <source>
        <dbReference type="Proteomes" id="UP000727407"/>
    </source>
</evidence>
<gene>
    <name evidence="1" type="ORF">DAT39_002894</name>
</gene>
<proteinExistence type="predicted"/>
<evidence type="ECO:0000313" key="1">
    <source>
        <dbReference type="EMBL" id="KAF5907430.1"/>
    </source>
</evidence>
<reference evidence="1" key="1">
    <citation type="submission" date="2020-07" db="EMBL/GenBank/DDBJ databases">
        <title>Clarias magur genome sequencing, assembly and annotation.</title>
        <authorList>
            <person name="Kushwaha B."/>
            <person name="Kumar R."/>
            <person name="Das P."/>
            <person name="Joshi C.G."/>
            <person name="Kumar D."/>
            <person name="Nagpure N.S."/>
            <person name="Pandey M."/>
            <person name="Agarwal S."/>
            <person name="Srivastava S."/>
            <person name="Singh M."/>
            <person name="Sahoo L."/>
            <person name="Jayasankar P."/>
            <person name="Meher P.K."/>
            <person name="Koringa P.G."/>
            <person name="Iquebal M.A."/>
            <person name="Das S.P."/>
            <person name="Bit A."/>
            <person name="Patnaik S."/>
            <person name="Patel N."/>
            <person name="Shah T.M."/>
            <person name="Hinsu A."/>
            <person name="Jena J.K."/>
        </authorList>
    </citation>
    <scope>NUCLEOTIDE SEQUENCE</scope>
    <source>
        <strain evidence="1">CIFAMagur01</strain>
        <tissue evidence="1">Testis</tissue>
    </source>
</reference>
<sequence>MSEDGLSTINPDGFSKANRKDVGVLKAAGMNTIKVDNRPFLIEIKANEMRKLVWLIRELSVWKHINWWEATDIPSCMKQDFHYAPLEKTSCIFNKEGRLRKMILSSVINELSHRIPAYSQIRQHGRIFKSRRSENSPGFNINDRMNPLT</sequence>
<comment type="caution">
    <text evidence="1">The sequence shown here is derived from an EMBL/GenBank/DDBJ whole genome shotgun (WGS) entry which is preliminary data.</text>
</comment>